<accession>A0A285JZF1</accession>
<name>A0A285JZF1_9ACTN</name>
<evidence type="ECO:0000313" key="3">
    <source>
        <dbReference type="Proteomes" id="UP000219612"/>
    </source>
</evidence>
<keyword evidence="3" id="KW-1185">Reference proteome</keyword>
<dbReference type="EMBL" id="OBDY01000028">
    <property type="protein sequence ID" value="SNY65670.1"/>
    <property type="molecule type" value="Genomic_DNA"/>
</dbReference>
<evidence type="ECO:0000256" key="1">
    <source>
        <dbReference type="SAM" id="MobiDB-lite"/>
    </source>
</evidence>
<feature type="region of interest" description="Disordered" evidence="1">
    <location>
        <begin position="41"/>
        <end position="70"/>
    </location>
</feature>
<evidence type="ECO:0000313" key="2">
    <source>
        <dbReference type="EMBL" id="SNY65670.1"/>
    </source>
</evidence>
<dbReference type="Proteomes" id="UP000219612">
    <property type="component" value="Unassembled WGS sequence"/>
</dbReference>
<reference evidence="2 3" key="1">
    <citation type="submission" date="2017-09" db="EMBL/GenBank/DDBJ databases">
        <authorList>
            <person name="Ehlers B."/>
            <person name="Leendertz F.H."/>
        </authorList>
    </citation>
    <scope>NUCLEOTIDE SEQUENCE [LARGE SCALE GENOMIC DNA]</scope>
    <source>
        <strain evidence="2 3">CGMCC 4.6857</strain>
    </source>
</reference>
<sequence length="70" mass="7518">MITCEVTESEMQGANMEVSATSRSRPSLRVAEVINKLAKPERAGTVPADGQTGRGVTREFGRGPVRSRLS</sequence>
<gene>
    <name evidence="2" type="ORF">SAMN05421748_128101</name>
</gene>
<organism evidence="2 3">
    <name type="scientific">Paractinoplanes atraurantiacus</name>
    <dbReference type="NCBI Taxonomy" id="1036182"/>
    <lineage>
        <taxon>Bacteria</taxon>
        <taxon>Bacillati</taxon>
        <taxon>Actinomycetota</taxon>
        <taxon>Actinomycetes</taxon>
        <taxon>Micromonosporales</taxon>
        <taxon>Micromonosporaceae</taxon>
        <taxon>Paractinoplanes</taxon>
    </lineage>
</organism>
<feature type="region of interest" description="Disordered" evidence="1">
    <location>
        <begin position="1"/>
        <end position="25"/>
    </location>
</feature>
<proteinExistence type="predicted"/>
<dbReference type="AlphaFoldDB" id="A0A285JZF1"/>
<protein>
    <submittedName>
        <fullName evidence="2">Uncharacterized protein</fullName>
    </submittedName>
</protein>